<dbReference type="OrthoDB" id="1099022at2"/>
<dbReference type="STRING" id="1346330.M472_01440"/>
<proteinExistence type="predicted"/>
<organism evidence="1 2">
    <name type="scientific">Sphingobacterium paucimobilis HER1398</name>
    <dbReference type="NCBI Taxonomy" id="1346330"/>
    <lineage>
        <taxon>Bacteria</taxon>
        <taxon>Pseudomonadati</taxon>
        <taxon>Bacteroidota</taxon>
        <taxon>Sphingobacteriia</taxon>
        <taxon>Sphingobacteriales</taxon>
        <taxon>Sphingobacteriaceae</taxon>
        <taxon>Sphingobacterium</taxon>
    </lineage>
</organism>
<dbReference type="RefSeq" id="WP_021072153.1">
    <property type="nucleotide sequence ID" value="NZ_ATDL01000022.1"/>
</dbReference>
<evidence type="ECO:0000313" key="1">
    <source>
        <dbReference type="EMBL" id="ERJ57420.1"/>
    </source>
</evidence>
<dbReference type="PATRIC" id="fig|1346330.5.peg.4154"/>
<keyword evidence="2" id="KW-1185">Reference proteome</keyword>
<dbReference type="PROSITE" id="PS51257">
    <property type="entry name" value="PROKAR_LIPOPROTEIN"/>
    <property type="match status" value="1"/>
</dbReference>
<dbReference type="Proteomes" id="UP000016584">
    <property type="component" value="Unassembled WGS sequence"/>
</dbReference>
<dbReference type="PANTHER" id="PTHR47406">
    <property type="entry name" value="COAGULATION FACTOR 5/8 TYPE, C-TERMINAL"/>
    <property type="match status" value="1"/>
</dbReference>
<accession>U2HQ51</accession>
<reference evidence="1 2" key="1">
    <citation type="journal article" date="2013" name="Genome Announc.">
        <title>The Draft Genome Sequence of Sphingomonas paucimobilis Strain HER1398 (Proteobacteria), Host to the Giant PAU Phage, Indicates That It Is a Member of the Genus Sphingobacterium (Bacteroidetes).</title>
        <authorList>
            <person name="White R.A.III."/>
            <person name="Suttle C.A."/>
        </authorList>
    </citation>
    <scope>NUCLEOTIDE SEQUENCE [LARGE SCALE GENOMIC DNA]</scope>
    <source>
        <strain evidence="1 2">HER1398</strain>
    </source>
</reference>
<dbReference type="InterPro" id="IPR032287">
    <property type="entry name" value="DUF4838"/>
</dbReference>
<dbReference type="eggNOG" id="COG3525">
    <property type="taxonomic scope" value="Bacteria"/>
</dbReference>
<dbReference type="EMBL" id="ATDL01000022">
    <property type="protein sequence ID" value="ERJ57420.1"/>
    <property type="molecule type" value="Genomic_DNA"/>
</dbReference>
<sequence length="711" mass="81470">MSHFKRIVWLWGLFSLLSSGCKGESFDFAAQRLLVLSNGDKESVQAADYLFQHLQKRNTAQTVFQVKRSDSLIESLKGVVIYIEVVEDLQSDYEIVNEYGRLSLFGKNRSILRWLTYMLIDKLGEYHTLDIADVPPGYLEFKTGKADFALRYRDPHLLPNMDQDISGILLTHNVDRDWGLWGHNLRKVFTKGTDTNAMALVDGKRDVEQYCFSSQKTFQAIKDFILEEYGSGSREGKWFMIAPNDNDKVCTCASCKKQGNTSESATAAVVLLLNRLATEFPEDYFYTTAYRTTRTAPTIRLADHVGVLVSTIDLPKSPELKVDAPLVQEFSTLLTSWKEQTNHIYLWDYISNFDDYITPFPTLRRVQTQLSYFRELGVNGMFLNGSGYDYSPFDDVKTYVLSAVMLDPSLSVPDLVKRYHERFYPISAGLLTDYLLEIEDSQYNQNKDIALYSSFRQLMRDYFAIDRFNTFYSNLEAVLPRLAGDEERRIRLMLGALSYTKLQLAYHKGTVANNFLEVKEGRVQLSSQQDLAIDRLRGVLKEGVVNYKEEKGDLQIYLKEWDQLRTISRPVNAFKVNKAVGISSAEVMEDAELLCDNKVGFVSDFNIGWFLAGEDVNVMGKKENKDQGDTHVEMRFLVNVRHRMLVPDRIELWSAGAKLVEFAAADFVVLGDTATLKKNIDLSKYKELEIKIYKNRELKNSVIACDEIQLY</sequence>
<evidence type="ECO:0008006" key="3">
    <source>
        <dbReference type="Google" id="ProtNLM"/>
    </source>
</evidence>
<dbReference type="AlphaFoldDB" id="U2HQ51"/>
<gene>
    <name evidence="1" type="ORF">M472_01440</name>
</gene>
<dbReference type="Pfam" id="PF16126">
    <property type="entry name" value="DUF4838"/>
    <property type="match status" value="1"/>
</dbReference>
<comment type="caution">
    <text evidence="1">The sequence shown here is derived from an EMBL/GenBank/DDBJ whole genome shotgun (WGS) entry which is preliminary data.</text>
</comment>
<dbReference type="PANTHER" id="PTHR47406:SF2">
    <property type="entry name" value="ALPHA GLUCURONIDASE N-TERMINAL DOMAIN-CONTAINING PROTEIN"/>
    <property type="match status" value="1"/>
</dbReference>
<evidence type="ECO:0000313" key="2">
    <source>
        <dbReference type="Proteomes" id="UP000016584"/>
    </source>
</evidence>
<protein>
    <recommendedName>
        <fullName evidence="3">DUF4838 domain-containing protein</fullName>
    </recommendedName>
</protein>
<name>U2HQ51_9SPHI</name>